<comment type="caution">
    <text evidence="9">The sequence shown here is derived from an EMBL/GenBank/DDBJ whole genome shotgun (WGS) entry which is preliminary data.</text>
</comment>
<dbReference type="AlphaFoldDB" id="A0A8J8NTG1"/>
<evidence type="ECO:0000256" key="7">
    <source>
        <dbReference type="SAM" id="MobiDB-lite"/>
    </source>
</evidence>
<dbReference type="GO" id="GO:0005524">
    <property type="term" value="F:ATP binding"/>
    <property type="evidence" value="ECO:0007669"/>
    <property type="project" value="UniProtKB-KW"/>
</dbReference>
<evidence type="ECO:0000256" key="4">
    <source>
        <dbReference type="ARBA" id="ARBA00022741"/>
    </source>
</evidence>
<evidence type="ECO:0000256" key="6">
    <source>
        <dbReference type="ARBA" id="ARBA00022840"/>
    </source>
</evidence>
<dbReference type="Gene3D" id="2.20.110.10">
    <property type="entry name" value="Histone H3 K4-specific methyltransferase SET7/9 N-terminal domain"/>
    <property type="match status" value="2"/>
</dbReference>
<sequence>MQQSKYDFNEEEYFFQTIKKHPYISTLVDSFHQDDCICLVFELEKGGTLQHLINRCPIPESLALTYFTQLCFAIEHMHQHRTMLKDIKPSNILLSDRNQTIAKIGGFGSTKKREGRYQAPEQDQGMQRGKADVWSMGIILHEMLTGGEHPFNQPDDPDYLKDLPNNEMRLHPSISQDCQEMIKSILVLDPARRPSIRQILKSELVQSYTTLITLKLTNGQEIGDQIREQEQAILTFHDNEDIEERKEEEKQQDSASSPFDSEPDIEAISDVTEEKIGTLKHFQIQNSIKQPFKEHTFKIEFLEQFIDAMNAPIGNFVPALNEFRQSPLAIRLKEKAFIPSLDQLNGHANIERTVNTVPFEGVVRPDQRNLLNGVYYGQLLDGKRDGYGLLYTIDRKKLAQVYCCQWIKGIPINGAWLGEDKEGQWIAYEGEFNDHFQSDGQGRFSKQNGFEYTGQFKSGDMSGFGKGQDKGGDEYEGEWRYGKNNGMGELRLKNGVILRGQFINDEFAQGTQTLKNGNIYEGQFINGKLHGIGKMVTSKKYRIGQWKYGVRQGEHKIYDKNGNHRFSEIYQDGEEIKLIELL</sequence>
<dbReference type="Proteomes" id="UP000785679">
    <property type="component" value="Unassembled WGS sequence"/>
</dbReference>
<dbReference type="GO" id="GO:0005737">
    <property type="term" value="C:cytoplasm"/>
    <property type="evidence" value="ECO:0007669"/>
    <property type="project" value="TreeGrafter"/>
</dbReference>
<keyword evidence="3" id="KW-0677">Repeat</keyword>
<feature type="domain" description="Protein kinase" evidence="8">
    <location>
        <begin position="1"/>
        <end position="205"/>
    </location>
</feature>
<dbReference type="InterPro" id="IPR011009">
    <property type="entry name" value="Kinase-like_dom_sf"/>
</dbReference>
<dbReference type="PROSITE" id="PS50011">
    <property type="entry name" value="PROTEIN_KINASE_DOM"/>
    <property type="match status" value="1"/>
</dbReference>
<dbReference type="SMART" id="SM00698">
    <property type="entry name" value="MORN"/>
    <property type="match status" value="5"/>
</dbReference>
<dbReference type="GO" id="GO:0035556">
    <property type="term" value="P:intracellular signal transduction"/>
    <property type="evidence" value="ECO:0007669"/>
    <property type="project" value="TreeGrafter"/>
</dbReference>
<feature type="compositionally biased region" description="Basic and acidic residues" evidence="7">
    <location>
        <begin position="238"/>
        <end position="252"/>
    </location>
</feature>
<evidence type="ECO:0000313" key="9">
    <source>
        <dbReference type="EMBL" id="TNV81188.1"/>
    </source>
</evidence>
<evidence type="ECO:0000256" key="2">
    <source>
        <dbReference type="ARBA" id="ARBA00022679"/>
    </source>
</evidence>
<dbReference type="GO" id="GO:0004674">
    <property type="term" value="F:protein serine/threonine kinase activity"/>
    <property type="evidence" value="ECO:0007669"/>
    <property type="project" value="UniProtKB-KW"/>
</dbReference>
<dbReference type="EMBL" id="RRYP01006455">
    <property type="protein sequence ID" value="TNV81188.1"/>
    <property type="molecule type" value="Genomic_DNA"/>
</dbReference>
<keyword evidence="4" id="KW-0547">Nucleotide-binding</keyword>
<evidence type="ECO:0000259" key="8">
    <source>
        <dbReference type="PROSITE" id="PS50011"/>
    </source>
</evidence>
<gene>
    <name evidence="9" type="ORF">FGO68_gene5418</name>
</gene>
<dbReference type="Gene3D" id="1.10.510.10">
    <property type="entry name" value="Transferase(Phosphotransferase) domain 1"/>
    <property type="match status" value="1"/>
</dbReference>
<dbReference type="Pfam" id="PF00069">
    <property type="entry name" value="Pkinase"/>
    <property type="match status" value="1"/>
</dbReference>
<evidence type="ECO:0000256" key="5">
    <source>
        <dbReference type="ARBA" id="ARBA00022777"/>
    </source>
</evidence>
<evidence type="ECO:0000256" key="3">
    <source>
        <dbReference type="ARBA" id="ARBA00022737"/>
    </source>
</evidence>
<feature type="region of interest" description="Disordered" evidence="7">
    <location>
        <begin position="238"/>
        <end position="264"/>
    </location>
</feature>
<proteinExistence type="predicted"/>
<dbReference type="SMART" id="SM00220">
    <property type="entry name" value="S_TKc"/>
    <property type="match status" value="1"/>
</dbReference>
<protein>
    <recommendedName>
        <fullName evidence="8">Protein kinase domain-containing protein</fullName>
    </recommendedName>
</protein>
<evidence type="ECO:0000256" key="1">
    <source>
        <dbReference type="ARBA" id="ARBA00022527"/>
    </source>
</evidence>
<dbReference type="Pfam" id="PF02493">
    <property type="entry name" value="MORN"/>
    <property type="match status" value="5"/>
</dbReference>
<dbReference type="OrthoDB" id="291146at2759"/>
<keyword evidence="2" id="KW-0808">Transferase</keyword>
<keyword evidence="5" id="KW-0418">Kinase</keyword>
<name>A0A8J8NTG1_HALGN</name>
<organism evidence="9 10">
    <name type="scientific">Halteria grandinella</name>
    <dbReference type="NCBI Taxonomy" id="5974"/>
    <lineage>
        <taxon>Eukaryota</taxon>
        <taxon>Sar</taxon>
        <taxon>Alveolata</taxon>
        <taxon>Ciliophora</taxon>
        <taxon>Intramacronucleata</taxon>
        <taxon>Spirotrichea</taxon>
        <taxon>Stichotrichia</taxon>
        <taxon>Sporadotrichida</taxon>
        <taxon>Halteriidae</taxon>
        <taxon>Halteria</taxon>
    </lineage>
</organism>
<accession>A0A8J8NTG1</accession>
<dbReference type="SUPFAM" id="SSF56112">
    <property type="entry name" value="Protein kinase-like (PK-like)"/>
    <property type="match status" value="1"/>
</dbReference>
<evidence type="ECO:0000313" key="10">
    <source>
        <dbReference type="Proteomes" id="UP000785679"/>
    </source>
</evidence>
<dbReference type="SUPFAM" id="SSF82185">
    <property type="entry name" value="Histone H3 K4-specific methyltransferase SET7/9 N-terminal domain"/>
    <property type="match status" value="2"/>
</dbReference>
<dbReference type="PANTHER" id="PTHR24346">
    <property type="entry name" value="MAP/MICROTUBULE AFFINITY-REGULATING KINASE"/>
    <property type="match status" value="1"/>
</dbReference>
<keyword evidence="1" id="KW-0723">Serine/threonine-protein kinase</keyword>
<reference evidence="9" key="1">
    <citation type="submission" date="2019-06" db="EMBL/GenBank/DDBJ databases">
        <authorList>
            <person name="Zheng W."/>
        </authorList>
    </citation>
    <scope>NUCLEOTIDE SEQUENCE</scope>
    <source>
        <strain evidence="9">QDHG01</strain>
    </source>
</reference>
<keyword evidence="10" id="KW-1185">Reference proteome</keyword>
<dbReference type="InterPro" id="IPR000719">
    <property type="entry name" value="Prot_kinase_dom"/>
</dbReference>
<dbReference type="InterPro" id="IPR003409">
    <property type="entry name" value="MORN"/>
</dbReference>
<dbReference type="PANTHER" id="PTHR24346:SF82">
    <property type="entry name" value="KP78A-RELATED"/>
    <property type="match status" value="1"/>
</dbReference>
<keyword evidence="6" id="KW-0067">ATP-binding</keyword>